<organism evidence="2 3">
    <name type="scientific">Mycoplasmopsis columboralis</name>
    <dbReference type="NCBI Taxonomy" id="171282"/>
    <lineage>
        <taxon>Bacteria</taxon>
        <taxon>Bacillati</taxon>
        <taxon>Mycoplasmatota</taxon>
        <taxon>Mycoplasmoidales</taxon>
        <taxon>Metamycoplasmataceae</taxon>
        <taxon>Mycoplasmopsis</taxon>
    </lineage>
</organism>
<feature type="transmembrane region" description="Helical" evidence="1">
    <location>
        <begin position="105"/>
        <end position="126"/>
    </location>
</feature>
<dbReference type="KEGG" id="mcou:NCTC10179_00482"/>
<dbReference type="AlphaFoldDB" id="A0A449B6R9"/>
<keyword evidence="1" id="KW-0472">Membrane</keyword>
<name>A0A449B6R9_9BACT</name>
<keyword evidence="1" id="KW-0812">Transmembrane</keyword>
<evidence type="ECO:0008006" key="4">
    <source>
        <dbReference type="Google" id="ProtNLM"/>
    </source>
</evidence>
<evidence type="ECO:0000313" key="2">
    <source>
        <dbReference type="EMBL" id="VEU76306.1"/>
    </source>
</evidence>
<keyword evidence="3" id="KW-1185">Reference proteome</keyword>
<dbReference type="EMBL" id="LR215039">
    <property type="protein sequence ID" value="VEU76306.1"/>
    <property type="molecule type" value="Genomic_DNA"/>
</dbReference>
<feature type="transmembrane region" description="Helical" evidence="1">
    <location>
        <begin position="60"/>
        <end position="84"/>
    </location>
</feature>
<evidence type="ECO:0000313" key="3">
    <source>
        <dbReference type="Proteomes" id="UP000289497"/>
    </source>
</evidence>
<dbReference type="RefSeq" id="WP_036434774.1">
    <property type="nucleotide sequence ID" value="NZ_LR215039.1"/>
</dbReference>
<evidence type="ECO:0000256" key="1">
    <source>
        <dbReference type="SAM" id="Phobius"/>
    </source>
</evidence>
<gene>
    <name evidence="2" type="ORF">NCTC10179_00482</name>
</gene>
<protein>
    <recommendedName>
        <fullName evidence="4">DUF2975 domain-containing protein</fullName>
    </recommendedName>
</protein>
<proteinExistence type="predicted"/>
<dbReference type="Proteomes" id="UP000289497">
    <property type="component" value="Chromosome"/>
</dbReference>
<reference evidence="2 3" key="1">
    <citation type="submission" date="2019-01" db="EMBL/GenBank/DDBJ databases">
        <authorList>
            <consortium name="Pathogen Informatics"/>
        </authorList>
    </citation>
    <scope>NUCLEOTIDE SEQUENCE [LARGE SCALE GENOMIC DNA]</scope>
    <source>
        <strain evidence="2 3">NCTC10179</strain>
    </source>
</reference>
<feature type="transmembrane region" description="Helical" evidence="1">
    <location>
        <begin position="20"/>
        <end position="40"/>
    </location>
</feature>
<sequence>MKNTNTIEHAKKVKFFAKIILSLVVIEIVLEIISIIINLISRSLNTESELKSILKSINEVLPILNYSYSISMLIISLFLSYFWWKSLKAIKVNTPEEIRIKNKFLFNYPIWFLSMFILADLVLELLTYFLHIPYGSSFAFVAFIFVIIYVVTSIKLANQIIKHDHLHQGENLKSEV</sequence>
<keyword evidence="1" id="KW-1133">Transmembrane helix</keyword>
<accession>A0A449B6R9</accession>
<feature type="transmembrane region" description="Helical" evidence="1">
    <location>
        <begin position="132"/>
        <end position="152"/>
    </location>
</feature>